<proteinExistence type="predicted"/>
<sequence>MIHADLAELLRHRLAVIADRAWYEKDPQGHLVALQEVSENIDHWHHQHRGQLSSRLEHFLTGKSFDKALRLLESDGQWTGH</sequence>
<reference evidence="1 2" key="1">
    <citation type="submission" date="2020-08" db="EMBL/GenBank/DDBJ databases">
        <title>Genomic Encyclopedia of Type Strains, Phase IV (KMG-IV): sequencing the most valuable type-strain genomes for metagenomic binning, comparative biology and taxonomic classification.</title>
        <authorList>
            <person name="Goeker M."/>
        </authorList>
    </citation>
    <scope>NUCLEOTIDE SEQUENCE [LARGE SCALE GENOMIC DNA]</scope>
    <source>
        <strain evidence="1 2">YC6886</strain>
    </source>
</reference>
<keyword evidence="2" id="KW-1185">Reference proteome</keyword>
<gene>
    <name evidence="1" type="ORF">HNR46_001420</name>
</gene>
<protein>
    <submittedName>
        <fullName evidence="1">Uncharacterized protein</fullName>
    </submittedName>
</protein>
<dbReference type="Proteomes" id="UP000557717">
    <property type="component" value="Unassembled WGS sequence"/>
</dbReference>
<evidence type="ECO:0000313" key="2">
    <source>
        <dbReference type="Proteomes" id="UP000557717"/>
    </source>
</evidence>
<comment type="caution">
    <text evidence="1">The sequence shown here is derived from an EMBL/GenBank/DDBJ whole genome shotgun (WGS) entry which is preliminary data.</text>
</comment>
<dbReference type="AlphaFoldDB" id="A0A840V2B0"/>
<evidence type="ECO:0000313" key="1">
    <source>
        <dbReference type="EMBL" id="MBB5351186.1"/>
    </source>
</evidence>
<dbReference type="EMBL" id="JACHFD010000005">
    <property type="protein sequence ID" value="MBB5351186.1"/>
    <property type="molecule type" value="Genomic_DNA"/>
</dbReference>
<dbReference type="RefSeq" id="WP_184017133.1">
    <property type="nucleotide sequence ID" value="NZ_JACHFD010000005.1"/>
</dbReference>
<name>A0A840V2B0_9BACT</name>
<organism evidence="1 2">
    <name type="scientific">Haloferula luteola</name>
    <dbReference type="NCBI Taxonomy" id="595692"/>
    <lineage>
        <taxon>Bacteria</taxon>
        <taxon>Pseudomonadati</taxon>
        <taxon>Verrucomicrobiota</taxon>
        <taxon>Verrucomicrobiia</taxon>
        <taxon>Verrucomicrobiales</taxon>
        <taxon>Verrucomicrobiaceae</taxon>
        <taxon>Haloferula</taxon>
    </lineage>
</organism>
<accession>A0A840V2B0</accession>